<feature type="region of interest" description="Disordered" evidence="1">
    <location>
        <begin position="47"/>
        <end position="81"/>
    </location>
</feature>
<accession>A0ABQ7LF27</accession>
<dbReference type="EMBL" id="JADBGQ010000008">
    <property type="protein sequence ID" value="KAG5385149.1"/>
    <property type="molecule type" value="Genomic_DNA"/>
</dbReference>
<feature type="compositionally biased region" description="Polar residues" evidence="1">
    <location>
        <begin position="167"/>
        <end position="184"/>
    </location>
</feature>
<dbReference type="InterPro" id="IPR009719">
    <property type="entry name" value="GIP1_N"/>
</dbReference>
<feature type="region of interest" description="Disordered" evidence="1">
    <location>
        <begin position="121"/>
        <end position="246"/>
    </location>
</feature>
<sequence length="915" mass="100277">GFLLIYHPSPPSPSLFVFSRLTKDTERRYIFSIQIRLCERDRERERQLTADKMSSSSIKVVVGGGGGGRKGNNGMNDIPSGSRKIVQSLKEVVNSPEAEIYAMLKECNMDPNEAVHRLLSQDPFHEVKSKKEKKKETRDVPDSRPRGANNRYNSGVRGGSDRYAGRSASTHLSSADSGNFQGKSTSKKESGTQGYTSSWSSASGVPNHQLTPHSDSVVTENKLPSSTGDGILPSQPASGHQTAWFGAPGQMSMADIVKMGRPQNKTTNSKQNVNMRSEINHEHEANANHQVPIKEEWPSIQKPLVPGKSSVSVAPAESEVCDGQADFQSARVDQHLSDRLENIHLAESGPSENLGVDQLQPNSVPVKNVQEDDSGVSSEFNENQYAYQTQSHPVEHHKDEDEVSSGSADVQQLTVDSHDQAASHEEDRRAVVIPNYLLIHTEECSQLSFGSFGAFGSKSLSNNAEETPDVAQQIEHSDARNTEFYGDEHLESTGNGNMGHAAAAGSYDDSLESRQENPETVQEHQYTYAQSEPGYANQQLNTAYDASQTHAQNQTQNPETVQEHQYAFAQSEPGYSKQQQQLNTAYDASQTHAQNLASLSNVMGYTHSVPNSLLGQTAQNARELDFQYSPFAQSMQSRSNNNASSLGGQSISMPEALRGSGIPATQATQQNLPGANIATGPALPQQQLPMHPYSQPTMPLAHFANMISYPMIPQNYPYMPSAFQQAFAGNSSYHQQQLAALLPQYKANLSPSNLPQSGTAPASAYGFGNSTNVGSAGNFPLSQQSAPTGYEDVLSSQYKENSHLLALQQQQQQQQQQQNDNSAMWHHGHGSRTMSGVPANAYYNLQQQQQLQQAQQAAGGYRQAQQQQQYGSHGYPNFYQSQTEMSHERQQQNPRDGAGAQPSNQTQQQLWQNSY</sequence>
<feature type="region of interest" description="Disordered" evidence="1">
    <location>
        <begin position="635"/>
        <end position="657"/>
    </location>
</feature>
<dbReference type="PANTHER" id="PTHR46445:SF10">
    <property type="entry name" value="GBF-INTERACTING PROTEIN 1 N-TERMINAL DOMAIN-CONTAINING PROTEIN"/>
    <property type="match status" value="1"/>
</dbReference>
<organism evidence="3 4">
    <name type="scientific">Brassica rapa subsp. trilocularis</name>
    <dbReference type="NCBI Taxonomy" id="1813537"/>
    <lineage>
        <taxon>Eukaryota</taxon>
        <taxon>Viridiplantae</taxon>
        <taxon>Streptophyta</taxon>
        <taxon>Embryophyta</taxon>
        <taxon>Tracheophyta</taxon>
        <taxon>Spermatophyta</taxon>
        <taxon>Magnoliopsida</taxon>
        <taxon>eudicotyledons</taxon>
        <taxon>Gunneridae</taxon>
        <taxon>Pentapetalae</taxon>
        <taxon>rosids</taxon>
        <taxon>malvids</taxon>
        <taxon>Brassicales</taxon>
        <taxon>Brassicaceae</taxon>
        <taxon>Brassiceae</taxon>
        <taxon>Brassica</taxon>
    </lineage>
</organism>
<evidence type="ECO:0000313" key="3">
    <source>
        <dbReference type="EMBL" id="KAG5385149.1"/>
    </source>
</evidence>
<evidence type="ECO:0000313" key="4">
    <source>
        <dbReference type="Proteomes" id="UP000823674"/>
    </source>
</evidence>
<feature type="compositionally biased region" description="Low complexity" evidence="1">
    <location>
        <begin position="854"/>
        <end position="870"/>
    </location>
</feature>
<feature type="compositionally biased region" description="Polar residues" evidence="1">
    <location>
        <begin position="901"/>
        <end position="915"/>
    </location>
</feature>
<reference evidence="3 4" key="1">
    <citation type="submission" date="2021-03" db="EMBL/GenBank/DDBJ databases">
        <authorList>
            <person name="King G.J."/>
            <person name="Bancroft I."/>
            <person name="Baten A."/>
            <person name="Bloomfield J."/>
            <person name="Borpatragohain P."/>
            <person name="He Z."/>
            <person name="Irish N."/>
            <person name="Irwin J."/>
            <person name="Liu K."/>
            <person name="Mauleon R.P."/>
            <person name="Moore J."/>
            <person name="Morris R."/>
            <person name="Ostergaard L."/>
            <person name="Wang B."/>
            <person name="Wells R."/>
        </authorList>
    </citation>
    <scope>NUCLEOTIDE SEQUENCE [LARGE SCALE GENOMIC DNA]</scope>
    <source>
        <strain evidence="3">R-o-18</strain>
        <tissue evidence="3">Leaf</tissue>
    </source>
</reference>
<feature type="region of interest" description="Disordered" evidence="1">
    <location>
        <begin position="854"/>
        <end position="915"/>
    </location>
</feature>
<feature type="domain" description="GBF-interacting protein 1 N-terminal" evidence="2">
    <location>
        <begin position="78"/>
        <end position="136"/>
    </location>
</feature>
<name>A0ABQ7LF27_BRACM</name>
<comment type="caution">
    <text evidence="3">The sequence shown here is derived from an EMBL/GenBank/DDBJ whole genome shotgun (WGS) entry which is preliminary data.</text>
</comment>
<protein>
    <recommendedName>
        <fullName evidence="2">GBF-interacting protein 1 N-terminal domain-containing protein</fullName>
    </recommendedName>
</protein>
<proteinExistence type="predicted"/>
<feature type="compositionally biased region" description="Polar residues" evidence="1">
    <location>
        <begin position="191"/>
        <end position="228"/>
    </location>
</feature>
<gene>
    <name evidence="3" type="primary">A09p047930.1_BraROA</name>
    <name evidence="3" type="ORF">IGI04_036619</name>
</gene>
<feature type="compositionally biased region" description="Low complexity" evidence="1">
    <location>
        <begin position="808"/>
        <end position="818"/>
    </location>
</feature>
<dbReference type="InterPro" id="IPR009060">
    <property type="entry name" value="UBA-like_sf"/>
</dbReference>
<feature type="region of interest" description="Disordered" evidence="1">
    <location>
        <begin position="487"/>
        <end position="525"/>
    </location>
</feature>
<dbReference type="PANTHER" id="PTHR46445">
    <property type="entry name" value="RNA POLYMERASE II DEGRADATION FACTOR-LIKE PROTEIN (DUF1296)"/>
    <property type="match status" value="1"/>
</dbReference>
<feature type="region of interest" description="Disordered" evidence="1">
    <location>
        <begin position="806"/>
        <end position="837"/>
    </location>
</feature>
<dbReference type="Pfam" id="PF06972">
    <property type="entry name" value="GIP1_N"/>
    <property type="match status" value="1"/>
</dbReference>
<dbReference type="Proteomes" id="UP000823674">
    <property type="component" value="Chromosome A09"/>
</dbReference>
<evidence type="ECO:0000256" key="1">
    <source>
        <dbReference type="SAM" id="MobiDB-lite"/>
    </source>
</evidence>
<feature type="compositionally biased region" description="Basic and acidic residues" evidence="1">
    <location>
        <begin position="123"/>
        <end position="145"/>
    </location>
</feature>
<keyword evidence="4" id="KW-1185">Reference proteome</keyword>
<feature type="compositionally biased region" description="Low complexity" evidence="1">
    <location>
        <begin position="494"/>
        <end position="505"/>
    </location>
</feature>
<feature type="compositionally biased region" description="Polar residues" evidence="1">
    <location>
        <begin position="635"/>
        <end position="652"/>
    </location>
</feature>
<feature type="non-terminal residue" evidence="3">
    <location>
        <position position="1"/>
    </location>
</feature>
<evidence type="ECO:0000259" key="2">
    <source>
        <dbReference type="Pfam" id="PF06972"/>
    </source>
</evidence>
<dbReference type="SUPFAM" id="SSF46934">
    <property type="entry name" value="UBA-like"/>
    <property type="match status" value="1"/>
</dbReference>
<feature type="compositionally biased region" description="Gly residues" evidence="1">
    <location>
        <begin position="62"/>
        <end position="71"/>
    </location>
</feature>